<reference evidence="2" key="1">
    <citation type="submission" date="2015-10" db="EMBL/GenBank/DDBJ databases">
        <title>Complete Genome Sequence of Aeromonas schubertii strain WL1483.</title>
        <authorList>
            <person name="Liu L."/>
        </authorList>
    </citation>
    <scope>NUCLEOTIDE SEQUENCE [LARGE SCALE GENOMIC DNA]</scope>
    <source>
        <strain evidence="2">WL1483</strain>
    </source>
</reference>
<organism evidence="1 2">
    <name type="scientific">Aeromonas schubertii</name>
    <dbReference type="NCBI Taxonomy" id="652"/>
    <lineage>
        <taxon>Bacteria</taxon>
        <taxon>Pseudomonadati</taxon>
        <taxon>Pseudomonadota</taxon>
        <taxon>Gammaproteobacteria</taxon>
        <taxon>Aeromonadales</taxon>
        <taxon>Aeromonadaceae</taxon>
        <taxon>Aeromonas</taxon>
    </lineage>
</organism>
<accession>A0A0S2SIW2</accession>
<proteinExistence type="predicted"/>
<dbReference type="PATRIC" id="fig|652.5.peg.4236"/>
<dbReference type="Pfam" id="PF11363">
    <property type="entry name" value="DUF3164"/>
    <property type="match status" value="1"/>
</dbReference>
<dbReference type="Proteomes" id="UP000058114">
    <property type="component" value="Chromosome"/>
</dbReference>
<dbReference type="KEGG" id="asr:WL1483_2228"/>
<dbReference type="RefSeq" id="WP_005301788.1">
    <property type="nucleotide sequence ID" value="NZ_CP013067.1"/>
</dbReference>
<reference evidence="1 2" key="2">
    <citation type="journal article" date="2016" name="Genome Announc.">
        <title>Complete Genome Sequence of the Highly Virulent Aeromonas schubertii Strain WL1483, Isolated from Diseased Snakehead Fish (Channa argus) in China.</title>
        <authorList>
            <person name="Liu L."/>
            <person name="Li N."/>
            <person name="Zhang D."/>
            <person name="Fu X."/>
            <person name="Shi C."/>
            <person name="Lin Q."/>
            <person name="Hao G."/>
        </authorList>
    </citation>
    <scope>NUCLEOTIDE SEQUENCE [LARGE SCALE GENOMIC DNA]</scope>
    <source>
        <strain evidence="1 2">WL1483</strain>
    </source>
</reference>
<protein>
    <submittedName>
        <fullName evidence="1">Sulfate transporter</fullName>
    </submittedName>
</protein>
<gene>
    <name evidence="1" type="ORF">WL1483_2228</name>
</gene>
<dbReference type="EMBL" id="CP013067">
    <property type="protein sequence ID" value="ALP41647.1"/>
    <property type="molecule type" value="Genomic_DNA"/>
</dbReference>
<sequence length="202" mass="22606">MTNQTDKMRKNALGHFVPESLIPAVDLLRDDLTTRLCTEAKEEQLRLLARKASIAQEIEAFMDLSAAEYGVQYGGTKGNVTLTSFDGRFQVVRAIGEHRKFDERLQTAKTLIDGCIGRWSEGSSNEIRALVDHAFRVNKGGHVDVNQVLSLRKLDIQDAEWKEAMQAIADAITVVGKAEYIRFYEKTGTGAYKAIVIDWSKL</sequence>
<dbReference type="InterPro" id="IPR021505">
    <property type="entry name" value="Phage_B3_Orf6"/>
</dbReference>
<name>A0A0S2SIW2_9GAMM</name>
<evidence type="ECO:0000313" key="1">
    <source>
        <dbReference type="EMBL" id="ALP41647.1"/>
    </source>
</evidence>
<dbReference type="AlphaFoldDB" id="A0A0S2SIW2"/>
<evidence type="ECO:0000313" key="2">
    <source>
        <dbReference type="Proteomes" id="UP000058114"/>
    </source>
</evidence>